<dbReference type="GO" id="GO:0008320">
    <property type="term" value="F:protein transmembrane transporter activity"/>
    <property type="evidence" value="ECO:0007669"/>
    <property type="project" value="UniProtKB-UniRule"/>
</dbReference>
<comment type="function">
    <text evidence="8 9">Essential core component of the TIM22 complex, a complex that mediates the import and insertion of multi-pass transmembrane proteins into the mitochondrial inner membrane. In the TIM22 complex, it constitutes the voltage-activated and signal-gated channel. Forms a twin-pore translocase that uses the membrane potential as external driving force in 2 voltage-dependent steps.</text>
</comment>
<comment type="similarity">
    <text evidence="2 9">Belongs to the Tim17/Tim22/Tim23 family.</text>
</comment>
<dbReference type="PANTHER" id="PTHR14110:SF0">
    <property type="entry name" value="MITOCHONDRIAL IMPORT INNER MEMBRANE TRANSLOCASE SUBUNIT TIM22"/>
    <property type="match status" value="1"/>
</dbReference>
<evidence type="ECO:0000256" key="4">
    <source>
        <dbReference type="ARBA" id="ARBA00022792"/>
    </source>
</evidence>
<accession>A0A7R9FMP3</accession>
<evidence type="ECO:0000256" key="5">
    <source>
        <dbReference type="ARBA" id="ARBA00022989"/>
    </source>
</evidence>
<keyword evidence="3" id="KW-0812">Transmembrane</keyword>
<evidence type="ECO:0000256" key="1">
    <source>
        <dbReference type="ARBA" id="ARBA00004448"/>
    </source>
</evidence>
<dbReference type="AlphaFoldDB" id="A0A7R9FMP3"/>
<keyword evidence="7" id="KW-0472">Membrane</keyword>
<evidence type="ECO:0000256" key="6">
    <source>
        <dbReference type="ARBA" id="ARBA00023128"/>
    </source>
</evidence>
<reference evidence="10" key="1">
    <citation type="submission" date="2020-11" db="EMBL/GenBank/DDBJ databases">
        <authorList>
            <person name="Tran Van P."/>
        </authorList>
    </citation>
    <scope>NUCLEOTIDE SEQUENCE</scope>
</reference>
<proteinExistence type="inferred from homology"/>
<dbReference type="EMBL" id="OE001288">
    <property type="protein sequence ID" value="CAD7456456.1"/>
    <property type="molecule type" value="Genomic_DNA"/>
</dbReference>
<sequence length="255" mass="27712">MILHPNGNKQQVEDSLRQEQEQKRLTTLGGTETHQTAVRLLWNLHQGSSSLHITPRSSHVTHLYLLMRVQQWEKAPPVHPTEIRTSVSPSSAVELNTTSALANYATEAGYGLGAAIGLFSASVNPSVTGPTEKVQSAREVFKEMKTTTLSYAKNFALIGAVFAGVECVIESHRGKTDWRNGTYAGAVTGGVIGLRAGIKAGVIGAAGFAAFSTIIDYYMHSGNWTVNVRETRKVEVMGMKFVRSRLAVTRRNKSA</sequence>
<evidence type="ECO:0000313" key="10">
    <source>
        <dbReference type="EMBL" id="CAD7456456.1"/>
    </source>
</evidence>
<keyword evidence="9" id="KW-0811">Translocation</keyword>
<keyword evidence="9" id="KW-0813">Transport</keyword>
<dbReference type="GO" id="GO:0030943">
    <property type="term" value="F:mitochondrion targeting sequence binding"/>
    <property type="evidence" value="ECO:0007669"/>
    <property type="project" value="TreeGrafter"/>
</dbReference>
<evidence type="ECO:0000256" key="9">
    <source>
        <dbReference type="RuleBase" id="RU367038"/>
    </source>
</evidence>
<dbReference type="PANTHER" id="PTHR14110">
    <property type="entry name" value="MITOCHONDRIAL IMPORT INNER MEMBRANE TRANSLOCASE SUBUNIT TIM22"/>
    <property type="match status" value="1"/>
</dbReference>
<dbReference type="Pfam" id="PF02466">
    <property type="entry name" value="Tim17"/>
    <property type="match status" value="1"/>
</dbReference>
<keyword evidence="4 9" id="KW-0999">Mitochondrion inner membrane</keyword>
<comment type="subunit">
    <text evidence="9">Component of the TIM22 complex.</text>
</comment>
<keyword evidence="6 9" id="KW-0496">Mitochondrion</keyword>
<evidence type="ECO:0000256" key="2">
    <source>
        <dbReference type="ARBA" id="ARBA00008444"/>
    </source>
</evidence>
<comment type="subcellular location">
    <subcellularLocation>
        <location evidence="1 9">Mitochondrion inner membrane</location>
        <topology evidence="1 9">Multi-pass membrane protein</topology>
    </subcellularLocation>
</comment>
<evidence type="ECO:0000256" key="7">
    <source>
        <dbReference type="ARBA" id="ARBA00023136"/>
    </source>
</evidence>
<dbReference type="GO" id="GO:0042721">
    <property type="term" value="C:TIM22 mitochondrial import inner membrane insertion complex"/>
    <property type="evidence" value="ECO:0007669"/>
    <property type="project" value="UniProtKB-UniRule"/>
</dbReference>
<organism evidence="10">
    <name type="scientific">Timema tahoe</name>
    <dbReference type="NCBI Taxonomy" id="61484"/>
    <lineage>
        <taxon>Eukaryota</taxon>
        <taxon>Metazoa</taxon>
        <taxon>Ecdysozoa</taxon>
        <taxon>Arthropoda</taxon>
        <taxon>Hexapoda</taxon>
        <taxon>Insecta</taxon>
        <taxon>Pterygota</taxon>
        <taxon>Neoptera</taxon>
        <taxon>Polyneoptera</taxon>
        <taxon>Phasmatodea</taxon>
        <taxon>Timematodea</taxon>
        <taxon>Timematoidea</taxon>
        <taxon>Timematidae</taxon>
        <taxon>Timema</taxon>
    </lineage>
</organism>
<dbReference type="GO" id="GO:0045039">
    <property type="term" value="P:protein insertion into mitochondrial inner membrane"/>
    <property type="evidence" value="ECO:0007669"/>
    <property type="project" value="UniProtKB-UniRule"/>
</dbReference>
<evidence type="ECO:0000256" key="3">
    <source>
        <dbReference type="ARBA" id="ARBA00022692"/>
    </source>
</evidence>
<evidence type="ECO:0000256" key="8">
    <source>
        <dbReference type="ARBA" id="ARBA00024713"/>
    </source>
</evidence>
<keyword evidence="9" id="KW-0653">Protein transport</keyword>
<dbReference type="InterPro" id="IPR039175">
    <property type="entry name" value="TIM22"/>
</dbReference>
<keyword evidence="5" id="KW-1133">Transmembrane helix</keyword>
<protein>
    <recommendedName>
        <fullName evidence="9">Mitochondrial import inner membrane translocase subunit TIM22</fullName>
    </recommendedName>
</protein>
<name>A0A7R9FMP3_9NEOP</name>
<gene>
    <name evidence="10" type="ORF">TTEB3V08_LOCUS4484</name>
</gene>